<dbReference type="CDD" id="cd04301">
    <property type="entry name" value="NAT_SF"/>
    <property type="match status" value="1"/>
</dbReference>
<dbReference type="InterPro" id="IPR000182">
    <property type="entry name" value="GNAT_dom"/>
</dbReference>
<dbReference type="PROSITE" id="PS51186">
    <property type="entry name" value="GNAT"/>
    <property type="match status" value="1"/>
</dbReference>
<gene>
    <name evidence="4" type="ORF">A3F27_03320</name>
</gene>
<dbReference type="SUPFAM" id="SSF55729">
    <property type="entry name" value="Acyl-CoA N-acyltransferases (Nat)"/>
    <property type="match status" value="1"/>
</dbReference>
<reference evidence="4 5" key="1">
    <citation type="journal article" date="2016" name="Nat. Commun.">
        <title>Thousands of microbial genomes shed light on interconnected biogeochemical processes in an aquifer system.</title>
        <authorList>
            <person name="Anantharaman K."/>
            <person name="Brown C.T."/>
            <person name="Hug L.A."/>
            <person name="Sharon I."/>
            <person name="Castelle C.J."/>
            <person name="Probst A.J."/>
            <person name="Thomas B.C."/>
            <person name="Singh A."/>
            <person name="Wilkins M.J."/>
            <person name="Karaoz U."/>
            <person name="Brodie E.L."/>
            <person name="Williams K.H."/>
            <person name="Hubbard S.S."/>
            <person name="Banfield J.F."/>
        </authorList>
    </citation>
    <scope>NUCLEOTIDE SEQUENCE [LARGE SCALE GENOMIC DNA]</scope>
</reference>
<evidence type="ECO:0000259" key="3">
    <source>
        <dbReference type="PROSITE" id="PS51186"/>
    </source>
</evidence>
<dbReference type="AlphaFoldDB" id="A0A1F6E915"/>
<keyword evidence="2" id="KW-0012">Acyltransferase</keyword>
<evidence type="ECO:0000313" key="5">
    <source>
        <dbReference type="Proteomes" id="UP000176689"/>
    </source>
</evidence>
<dbReference type="InterPro" id="IPR016181">
    <property type="entry name" value="Acyl_CoA_acyltransferase"/>
</dbReference>
<sequence>MRIRKASVKDWPAILGLIREHPDKLMQDHLPRASAFFVAVTDEKIVGCCALEVYSKRLAEIRSLAVTEKFQGKGIATALIEACMKSAKEKKVYEVLTITGATGLFEKHGFGTFNKERFALIKIL</sequence>
<feature type="domain" description="N-acetyltransferase" evidence="3">
    <location>
        <begin position="1"/>
        <end position="124"/>
    </location>
</feature>
<dbReference type="GO" id="GO:0016747">
    <property type="term" value="F:acyltransferase activity, transferring groups other than amino-acyl groups"/>
    <property type="evidence" value="ECO:0007669"/>
    <property type="project" value="InterPro"/>
</dbReference>
<dbReference type="InterPro" id="IPR050832">
    <property type="entry name" value="Bact_Acetyltransf"/>
</dbReference>
<comment type="caution">
    <text evidence="4">The sequence shown here is derived from an EMBL/GenBank/DDBJ whole genome shotgun (WGS) entry which is preliminary data.</text>
</comment>
<name>A0A1F6E915_9BACT</name>
<protein>
    <recommendedName>
        <fullName evidence="3">N-acetyltransferase domain-containing protein</fullName>
    </recommendedName>
</protein>
<evidence type="ECO:0000256" key="2">
    <source>
        <dbReference type="ARBA" id="ARBA00023315"/>
    </source>
</evidence>
<organism evidence="4 5">
    <name type="scientific">Candidatus Kaiserbacteria bacterium RIFCSPHIGHO2_12_FULL_53_13</name>
    <dbReference type="NCBI Taxonomy" id="1798502"/>
    <lineage>
        <taxon>Bacteria</taxon>
        <taxon>Candidatus Kaiseribacteriota</taxon>
    </lineage>
</organism>
<evidence type="ECO:0000256" key="1">
    <source>
        <dbReference type="ARBA" id="ARBA00022679"/>
    </source>
</evidence>
<accession>A0A1F6E915</accession>
<evidence type="ECO:0000313" key="4">
    <source>
        <dbReference type="EMBL" id="OGG70067.1"/>
    </source>
</evidence>
<keyword evidence="1" id="KW-0808">Transferase</keyword>
<proteinExistence type="predicted"/>
<dbReference type="Gene3D" id="3.40.630.30">
    <property type="match status" value="1"/>
</dbReference>
<dbReference type="EMBL" id="MFLP01000025">
    <property type="protein sequence ID" value="OGG70067.1"/>
    <property type="molecule type" value="Genomic_DNA"/>
</dbReference>
<dbReference type="PANTHER" id="PTHR43877">
    <property type="entry name" value="AMINOALKYLPHOSPHONATE N-ACETYLTRANSFERASE-RELATED-RELATED"/>
    <property type="match status" value="1"/>
</dbReference>
<dbReference type="Pfam" id="PF00583">
    <property type="entry name" value="Acetyltransf_1"/>
    <property type="match status" value="1"/>
</dbReference>
<dbReference type="Proteomes" id="UP000176689">
    <property type="component" value="Unassembled WGS sequence"/>
</dbReference>